<dbReference type="RefSeq" id="WP_066269581.1">
    <property type="nucleotide sequence ID" value="NZ_JARMAB010000034.1"/>
</dbReference>
<gene>
    <name evidence="1" type="ORF">P4T90_20925</name>
</gene>
<keyword evidence="2" id="KW-1185">Reference proteome</keyword>
<reference evidence="1 2" key="1">
    <citation type="submission" date="2023-03" db="EMBL/GenBank/DDBJ databases">
        <title>Bacillus Genome Sequencing.</title>
        <authorList>
            <person name="Dunlap C."/>
        </authorList>
    </citation>
    <scope>NUCLEOTIDE SEQUENCE [LARGE SCALE GENOMIC DNA]</scope>
    <source>
        <strain evidence="1 2">B-23453</strain>
    </source>
</reference>
<sequence>MPAKSTITSSELGTLWMTYQQKTLTLHMLAYLIATAKDDDAKAIMENLYEKIKPYIHKIETIFQNENAVVPIGFTEVDVNKSAPALYENGMDILWLRLMKEISMGMHTLHLSMSTRDDIILLYQELTALTQEVYASCTQYLLKKGFLATPPYVSMPNSVEFVKSKSYMSGFNLIGDKRSLNTVEIAHLYHSIGSNITGMQLIISFAQTAKDPEIKKYFVKGKELAQSIITAFSSFFIESNLPIPVSSGGSMTTSTEPPYSDKFMMYVVSLLCSFSLGSNALGTAFSLRNDISAKVMISAKDVFEYAHEGAKLMVKNGWMEEPPQAEDRNKLSK</sequence>
<organism evidence="1 2">
    <name type="scientific">Heyndrickxia acidicola</name>
    <dbReference type="NCBI Taxonomy" id="209389"/>
    <lineage>
        <taxon>Bacteria</taxon>
        <taxon>Bacillati</taxon>
        <taxon>Bacillota</taxon>
        <taxon>Bacilli</taxon>
        <taxon>Bacillales</taxon>
        <taxon>Bacillaceae</taxon>
        <taxon>Heyndrickxia</taxon>
    </lineage>
</organism>
<dbReference type="EMBL" id="JARMAB010000034">
    <property type="protein sequence ID" value="MED1205504.1"/>
    <property type="molecule type" value="Genomic_DNA"/>
</dbReference>
<dbReference type="Proteomes" id="UP001341444">
    <property type="component" value="Unassembled WGS sequence"/>
</dbReference>
<dbReference type="InterPro" id="IPR021617">
    <property type="entry name" value="DUF3231"/>
</dbReference>
<proteinExistence type="predicted"/>
<evidence type="ECO:0000313" key="2">
    <source>
        <dbReference type="Proteomes" id="UP001341444"/>
    </source>
</evidence>
<dbReference type="Pfam" id="PF11553">
    <property type="entry name" value="DUF3231"/>
    <property type="match status" value="2"/>
</dbReference>
<protein>
    <submittedName>
        <fullName evidence="1">DUF3231 family protein</fullName>
    </submittedName>
</protein>
<dbReference type="InterPro" id="IPR012347">
    <property type="entry name" value="Ferritin-like"/>
</dbReference>
<accession>A0ABU6MLE3</accession>
<comment type="caution">
    <text evidence="1">The sequence shown here is derived from an EMBL/GenBank/DDBJ whole genome shotgun (WGS) entry which is preliminary data.</text>
</comment>
<name>A0ABU6MLE3_9BACI</name>
<dbReference type="Gene3D" id="1.20.1260.10">
    <property type="match status" value="2"/>
</dbReference>
<evidence type="ECO:0000313" key="1">
    <source>
        <dbReference type="EMBL" id="MED1205504.1"/>
    </source>
</evidence>